<organism evidence="1 2">
    <name type="scientific">Leptospira meyeri</name>
    <dbReference type="NCBI Taxonomy" id="29508"/>
    <lineage>
        <taxon>Bacteria</taxon>
        <taxon>Pseudomonadati</taxon>
        <taxon>Spirochaetota</taxon>
        <taxon>Spirochaetia</taxon>
        <taxon>Leptospirales</taxon>
        <taxon>Leptospiraceae</taxon>
        <taxon>Leptospira</taxon>
    </lineage>
</organism>
<dbReference type="OrthoDB" id="324554at2"/>
<dbReference type="Proteomes" id="UP000294684">
    <property type="component" value="Unassembled WGS sequence"/>
</dbReference>
<dbReference type="RefSeq" id="WP_004787858.1">
    <property type="nucleotide sequence ID" value="NZ_SORO01000002.1"/>
</dbReference>
<evidence type="ECO:0000313" key="1">
    <source>
        <dbReference type="EMBL" id="TDY68644.1"/>
    </source>
</evidence>
<dbReference type="InterPro" id="IPR036390">
    <property type="entry name" value="WH_DNA-bd_sf"/>
</dbReference>
<dbReference type="SUPFAM" id="SSF46785">
    <property type="entry name" value="Winged helix' DNA-binding domain"/>
    <property type="match status" value="1"/>
</dbReference>
<dbReference type="InterPro" id="IPR036388">
    <property type="entry name" value="WH-like_DNA-bd_sf"/>
</dbReference>
<sequence length="193" mass="21724">MKGSKRTGVWVAQWMEDLGLTPNQTRLYAEIVSLDASGGCFASNEYLGTVLRLKKDTISRLVSELKKKGLLKQTGFDGRKRFLKPIFSQVESGLDANKEGESENRLSVPVGFGVSSKSGSTEDVMPTHKYQLNKKIQKDINKNVRQTDWKEFLNWCERELSFSTRMTLSGVSGPEGLSGLQLIYWKRWKANPG</sequence>
<evidence type="ECO:0000313" key="2">
    <source>
        <dbReference type="Proteomes" id="UP000294684"/>
    </source>
</evidence>
<dbReference type="Gene3D" id="1.10.10.10">
    <property type="entry name" value="Winged helix-like DNA-binding domain superfamily/Winged helix DNA-binding domain"/>
    <property type="match status" value="1"/>
</dbReference>
<gene>
    <name evidence="1" type="ORF">CLV96_3160</name>
</gene>
<comment type="caution">
    <text evidence="1">The sequence shown here is derived from an EMBL/GenBank/DDBJ whole genome shotgun (WGS) entry which is preliminary data.</text>
</comment>
<dbReference type="EMBL" id="SORO01000002">
    <property type="protein sequence ID" value="TDY68644.1"/>
    <property type="molecule type" value="Genomic_DNA"/>
</dbReference>
<keyword evidence="2" id="KW-1185">Reference proteome</keyword>
<proteinExistence type="predicted"/>
<dbReference type="GeneID" id="79828435"/>
<protein>
    <submittedName>
        <fullName evidence="1">Helix-turn-helix protein</fullName>
    </submittedName>
</protein>
<dbReference type="AlphaFoldDB" id="A0A4R8MMJ4"/>
<reference evidence="1 2" key="1">
    <citation type="submission" date="2019-03" db="EMBL/GenBank/DDBJ databases">
        <title>Genomic Encyclopedia of Archaeal and Bacterial Type Strains, Phase II (KMG-II): from individual species to whole genera.</title>
        <authorList>
            <person name="Goeker M."/>
        </authorList>
    </citation>
    <scope>NUCLEOTIDE SEQUENCE [LARGE SCALE GENOMIC DNA]</scope>
    <source>
        <strain evidence="1 2">DSM 21537</strain>
    </source>
</reference>
<dbReference type="Pfam" id="PF13730">
    <property type="entry name" value="HTH_36"/>
    <property type="match status" value="1"/>
</dbReference>
<name>A0A4R8MMJ4_LEPME</name>
<accession>A0A4R8MMJ4</accession>